<evidence type="ECO:0000256" key="1">
    <source>
        <dbReference type="ARBA" id="ARBA00022692"/>
    </source>
</evidence>
<sequence>MEEQNGSKMGFLHKVKPYLAIVSLQFGYSGMYVITMVSFKHGMSHWILSVYRHVVALIIIAPFAFVLERKIRPKMTLPIFLRIVALGFLE</sequence>
<name>I3SYK5_LOTJA</name>
<evidence type="ECO:0000313" key="5">
    <source>
        <dbReference type="EMBL" id="AFK45347.1"/>
    </source>
</evidence>
<dbReference type="GO" id="GO:0016020">
    <property type="term" value="C:membrane"/>
    <property type="evidence" value="ECO:0007669"/>
    <property type="project" value="InterPro"/>
</dbReference>
<feature type="transmembrane region" description="Helical" evidence="4">
    <location>
        <begin position="45"/>
        <end position="67"/>
    </location>
</feature>
<dbReference type="AlphaFoldDB" id="I3SYK5"/>
<proteinExistence type="evidence at transcript level"/>
<dbReference type="EMBL" id="BT145553">
    <property type="protein sequence ID" value="AFK45347.1"/>
    <property type="molecule type" value="mRNA"/>
</dbReference>
<feature type="transmembrane region" description="Helical" evidence="4">
    <location>
        <begin position="18"/>
        <end position="39"/>
    </location>
</feature>
<evidence type="ECO:0000256" key="2">
    <source>
        <dbReference type="ARBA" id="ARBA00022989"/>
    </source>
</evidence>
<protein>
    <recommendedName>
        <fullName evidence="6">WAT1-related protein</fullName>
    </recommendedName>
</protein>
<accession>I3SYK5</accession>
<evidence type="ECO:0000256" key="4">
    <source>
        <dbReference type="SAM" id="Phobius"/>
    </source>
</evidence>
<dbReference type="PANTHER" id="PTHR31218">
    <property type="entry name" value="WAT1-RELATED PROTEIN"/>
    <property type="match status" value="1"/>
</dbReference>
<evidence type="ECO:0008006" key="6">
    <source>
        <dbReference type="Google" id="ProtNLM"/>
    </source>
</evidence>
<dbReference type="GO" id="GO:0022857">
    <property type="term" value="F:transmembrane transporter activity"/>
    <property type="evidence" value="ECO:0007669"/>
    <property type="project" value="InterPro"/>
</dbReference>
<dbReference type="InterPro" id="IPR030184">
    <property type="entry name" value="WAT1-related"/>
</dbReference>
<keyword evidence="1 4" id="KW-0812">Transmembrane</keyword>
<reference evidence="5" key="1">
    <citation type="submission" date="2012-05" db="EMBL/GenBank/DDBJ databases">
        <authorList>
            <person name="Krishnakumar V."/>
            <person name="Cheung F."/>
            <person name="Xiao Y."/>
            <person name="Chan A."/>
            <person name="Moskal W.A."/>
            <person name="Town C.D."/>
        </authorList>
    </citation>
    <scope>NUCLEOTIDE SEQUENCE</scope>
</reference>
<organism evidence="5">
    <name type="scientific">Lotus japonicus</name>
    <name type="common">Lotus corniculatus var. japonicus</name>
    <dbReference type="NCBI Taxonomy" id="34305"/>
    <lineage>
        <taxon>Eukaryota</taxon>
        <taxon>Viridiplantae</taxon>
        <taxon>Streptophyta</taxon>
        <taxon>Embryophyta</taxon>
        <taxon>Tracheophyta</taxon>
        <taxon>Spermatophyta</taxon>
        <taxon>Magnoliopsida</taxon>
        <taxon>eudicotyledons</taxon>
        <taxon>Gunneridae</taxon>
        <taxon>Pentapetalae</taxon>
        <taxon>rosids</taxon>
        <taxon>fabids</taxon>
        <taxon>Fabales</taxon>
        <taxon>Fabaceae</taxon>
        <taxon>Papilionoideae</taxon>
        <taxon>50 kb inversion clade</taxon>
        <taxon>NPAAA clade</taxon>
        <taxon>Hologalegina</taxon>
        <taxon>robinioid clade</taxon>
        <taxon>Loteae</taxon>
        <taxon>Lotus</taxon>
    </lineage>
</organism>
<evidence type="ECO:0000256" key="3">
    <source>
        <dbReference type="ARBA" id="ARBA00023136"/>
    </source>
</evidence>
<keyword evidence="2 4" id="KW-1133">Transmembrane helix</keyword>
<keyword evidence="3 4" id="KW-0472">Membrane</keyword>